<dbReference type="GO" id="GO:0046872">
    <property type="term" value="F:metal ion binding"/>
    <property type="evidence" value="ECO:0007669"/>
    <property type="project" value="UniProtKB-KW"/>
</dbReference>
<organism evidence="6 7">
    <name type="scientific">Marispirochaeta aestuarii</name>
    <dbReference type="NCBI Taxonomy" id="1963862"/>
    <lineage>
        <taxon>Bacteria</taxon>
        <taxon>Pseudomonadati</taxon>
        <taxon>Spirochaetota</taxon>
        <taxon>Spirochaetia</taxon>
        <taxon>Spirochaetales</taxon>
        <taxon>Spirochaetaceae</taxon>
        <taxon>Marispirochaeta</taxon>
    </lineage>
</organism>
<dbReference type="STRING" id="1963862.B4O97_01995"/>
<evidence type="ECO:0000256" key="4">
    <source>
        <dbReference type="ARBA" id="ARBA00023014"/>
    </source>
</evidence>
<keyword evidence="2" id="KW-0479">Metal-binding</keyword>
<dbReference type="GO" id="GO:0051539">
    <property type="term" value="F:4 iron, 4 sulfur cluster binding"/>
    <property type="evidence" value="ECO:0007669"/>
    <property type="project" value="UniProtKB-KW"/>
</dbReference>
<dbReference type="PANTHER" id="PTHR24960:SF79">
    <property type="entry name" value="PHOTOSYSTEM I IRON-SULFUR CENTER"/>
    <property type="match status" value="1"/>
</dbReference>
<name>A0A1Y1S1X5_9SPIO</name>
<dbReference type="AlphaFoldDB" id="A0A1Y1S1X5"/>
<keyword evidence="4" id="KW-0411">Iron-sulfur</keyword>
<evidence type="ECO:0000256" key="3">
    <source>
        <dbReference type="ARBA" id="ARBA00023004"/>
    </source>
</evidence>
<sequence>MLIDQDKCIGCRKCVPYCTAGAIYIEGKKAKINLDECVECGVCYRVKVCPSDAFYQQPLEWPRSVRAIYSDPLNIHKETGLAGRGTEEIKTNDVTGRFKPGHIGIAIEVGRPGVCSRLRELEKMSVALMKEGVEFEPKNPLTNLIDKKTGKLPPEILDEKVISAIIEISVPKSRFLDVIRVIEETSKTMDTVFSLDVASCRKGDVWEAEELLSEAGIYYRPNAKINVGLGKPPVVSA</sequence>
<dbReference type="PROSITE" id="PS51379">
    <property type="entry name" value="4FE4S_FER_2"/>
    <property type="match status" value="2"/>
</dbReference>
<dbReference type="InterPro" id="IPR050157">
    <property type="entry name" value="PSI_iron-sulfur_center"/>
</dbReference>
<protein>
    <recommendedName>
        <fullName evidence="5">4Fe-4S ferredoxin-type domain-containing protein</fullName>
    </recommendedName>
</protein>
<evidence type="ECO:0000313" key="7">
    <source>
        <dbReference type="Proteomes" id="UP000192343"/>
    </source>
</evidence>
<dbReference type="InterPro" id="IPR017896">
    <property type="entry name" value="4Fe4S_Fe-S-bd"/>
</dbReference>
<accession>A0A1Y1S1X5</accession>
<keyword evidence="3" id="KW-0408">Iron</keyword>
<reference evidence="6 7" key="1">
    <citation type="submission" date="2017-03" db="EMBL/GenBank/DDBJ databases">
        <title>Draft Genome sequence of Marispirochaeta sp. strain JC444.</title>
        <authorList>
            <person name="Shivani Y."/>
            <person name="Subhash Y."/>
            <person name="Sasikala C."/>
            <person name="Ramana C."/>
        </authorList>
    </citation>
    <scope>NUCLEOTIDE SEQUENCE [LARGE SCALE GENOMIC DNA]</scope>
    <source>
        <strain evidence="6 7">JC444</strain>
    </source>
</reference>
<dbReference type="RefSeq" id="WP_083047810.1">
    <property type="nucleotide sequence ID" value="NZ_MWQY01000002.1"/>
</dbReference>
<evidence type="ECO:0000313" key="6">
    <source>
        <dbReference type="EMBL" id="ORC37798.1"/>
    </source>
</evidence>
<dbReference type="Proteomes" id="UP000192343">
    <property type="component" value="Unassembled WGS sequence"/>
</dbReference>
<feature type="domain" description="4Fe-4S ferredoxin-type" evidence="5">
    <location>
        <begin position="29"/>
        <end position="59"/>
    </location>
</feature>
<dbReference type="Gene3D" id="3.30.70.20">
    <property type="match status" value="1"/>
</dbReference>
<keyword evidence="7" id="KW-1185">Reference proteome</keyword>
<feature type="domain" description="4Fe-4S ferredoxin-type" evidence="5">
    <location>
        <begin position="1"/>
        <end position="28"/>
    </location>
</feature>
<evidence type="ECO:0000259" key="5">
    <source>
        <dbReference type="PROSITE" id="PS51379"/>
    </source>
</evidence>
<evidence type="ECO:0000256" key="1">
    <source>
        <dbReference type="ARBA" id="ARBA00022485"/>
    </source>
</evidence>
<dbReference type="Pfam" id="PF12838">
    <property type="entry name" value="Fer4_7"/>
    <property type="match status" value="1"/>
</dbReference>
<keyword evidence="1" id="KW-0004">4Fe-4S</keyword>
<gene>
    <name evidence="6" type="ORF">B4O97_01995</name>
</gene>
<dbReference type="SUPFAM" id="SSF54862">
    <property type="entry name" value="4Fe-4S ferredoxins"/>
    <property type="match status" value="1"/>
</dbReference>
<evidence type="ECO:0000256" key="2">
    <source>
        <dbReference type="ARBA" id="ARBA00022723"/>
    </source>
</evidence>
<dbReference type="PANTHER" id="PTHR24960">
    <property type="entry name" value="PHOTOSYSTEM I IRON-SULFUR CENTER-RELATED"/>
    <property type="match status" value="1"/>
</dbReference>
<dbReference type="EMBL" id="MWQY01000002">
    <property type="protein sequence ID" value="ORC37798.1"/>
    <property type="molecule type" value="Genomic_DNA"/>
</dbReference>
<dbReference type="OrthoDB" id="9805142at2"/>
<proteinExistence type="predicted"/>
<comment type="caution">
    <text evidence="6">The sequence shown here is derived from an EMBL/GenBank/DDBJ whole genome shotgun (WGS) entry which is preliminary data.</text>
</comment>